<accession>A0ABR7HK97</accession>
<keyword evidence="2" id="KW-1133">Transmembrane helix</keyword>
<keyword evidence="2" id="KW-0472">Membrane</keyword>
<comment type="caution">
    <text evidence="3">The sequence shown here is derived from an EMBL/GenBank/DDBJ whole genome shotgun (WGS) entry which is preliminary data.</text>
</comment>
<dbReference type="SUPFAM" id="SSF63817">
    <property type="entry name" value="Sortase"/>
    <property type="match status" value="1"/>
</dbReference>
<gene>
    <name evidence="3" type="primary">srtB</name>
    <name evidence="3" type="ORF">H8R91_05290</name>
</gene>
<reference evidence="3 4" key="1">
    <citation type="submission" date="2020-08" db="EMBL/GenBank/DDBJ databases">
        <title>Genome public.</title>
        <authorList>
            <person name="Liu C."/>
            <person name="Sun Q."/>
        </authorList>
    </citation>
    <scope>NUCLEOTIDE SEQUENCE [LARGE SCALE GENOMIC DNA]</scope>
    <source>
        <strain evidence="3 4">NSJ-71</strain>
    </source>
</reference>
<dbReference type="Proteomes" id="UP000636755">
    <property type="component" value="Unassembled WGS sequence"/>
</dbReference>
<dbReference type="InterPro" id="IPR009835">
    <property type="entry name" value="SrtB"/>
</dbReference>
<dbReference type="NCBIfam" id="TIGR03064">
    <property type="entry name" value="sortase_srtB"/>
    <property type="match status" value="1"/>
</dbReference>
<evidence type="ECO:0000256" key="1">
    <source>
        <dbReference type="ARBA" id="ARBA00022801"/>
    </source>
</evidence>
<evidence type="ECO:0000256" key="2">
    <source>
        <dbReference type="SAM" id="Phobius"/>
    </source>
</evidence>
<name>A0ABR7HK97_9FIRM</name>
<proteinExistence type="predicted"/>
<sequence length="265" mass="30997">MKKNRNKILITILVITIILLILCVIYVMYQMNTQHKEQDDYSKLASSVAPSIAEEVTSPSIDETLADNPIIDNPIDFESLQAQNDEIYSWIYIPDTNINYPVCRSNTNDNFYLDHDIYGNYSFSGSIYSQYCNSIYMHDRVTVLYGHNMADGSMFADLYKFTNTDFFNDHEYFYIYRPQHKLTYRIVSVYSYDDRHIMNSFDFDDDKVFQEYLDYIQNPRSFTKVVRDNSELTINDKIVTLSTCLNSGDGRLLLQGVLIKDELTK</sequence>
<dbReference type="InterPro" id="IPR023365">
    <property type="entry name" value="Sortase_dom-sf"/>
</dbReference>
<dbReference type="EC" id="3.4.22.71" evidence="3"/>
<protein>
    <submittedName>
        <fullName evidence="3">Class B sortase</fullName>
        <ecNumber evidence="3">3.4.22.71</ecNumber>
    </submittedName>
</protein>
<dbReference type="InterPro" id="IPR005754">
    <property type="entry name" value="Sortase"/>
</dbReference>
<dbReference type="Pfam" id="PF04203">
    <property type="entry name" value="Sortase"/>
    <property type="match status" value="1"/>
</dbReference>
<dbReference type="Gene3D" id="2.40.260.10">
    <property type="entry name" value="Sortase"/>
    <property type="match status" value="1"/>
</dbReference>
<keyword evidence="4" id="KW-1185">Reference proteome</keyword>
<keyword evidence="1 3" id="KW-0378">Hydrolase</keyword>
<dbReference type="GO" id="GO:0016787">
    <property type="term" value="F:hydrolase activity"/>
    <property type="evidence" value="ECO:0007669"/>
    <property type="project" value="UniProtKB-KW"/>
</dbReference>
<keyword evidence="2" id="KW-0812">Transmembrane</keyword>
<organism evidence="3 4">
    <name type="scientific">Ruminococcus intestinalis</name>
    <dbReference type="NCBI Taxonomy" id="2763066"/>
    <lineage>
        <taxon>Bacteria</taxon>
        <taxon>Bacillati</taxon>
        <taxon>Bacillota</taxon>
        <taxon>Clostridia</taxon>
        <taxon>Eubacteriales</taxon>
        <taxon>Oscillospiraceae</taxon>
        <taxon>Ruminococcus</taxon>
    </lineage>
</organism>
<feature type="transmembrane region" description="Helical" evidence="2">
    <location>
        <begin position="7"/>
        <end position="29"/>
    </location>
</feature>
<dbReference type="CDD" id="cd05826">
    <property type="entry name" value="Sortase_B"/>
    <property type="match status" value="1"/>
</dbReference>
<evidence type="ECO:0000313" key="3">
    <source>
        <dbReference type="EMBL" id="MBC5727941.1"/>
    </source>
</evidence>
<evidence type="ECO:0000313" key="4">
    <source>
        <dbReference type="Proteomes" id="UP000636755"/>
    </source>
</evidence>
<dbReference type="RefSeq" id="WP_186935173.1">
    <property type="nucleotide sequence ID" value="NZ_JACOPS010000002.1"/>
</dbReference>
<dbReference type="EMBL" id="JACOPS010000002">
    <property type="protein sequence ID" value="MBC5727941.1"/>
    <property type="molecule type" value="Genomic_DNA"/>
</dbReference>